<dbReference type="InterPro" id="IPR002541">
    <property type="entry name" value="Cyt_c_assembly"/>
</dbReference>
<feature type="transmembrane region" description="Helical" evidence="8">
    <location>
        <begin position="113"/>
        <end position="131"/>
    </location>
</feature>
<proteinExistence type="inferred from homology"/>
<dbReference type="EMBL" id="SLUI01000006">
    <property type="protein sequence ID" value="TCL37367.1"/>
    <property type="molecule type" value="Genomic_DNA"/>
</dbReference>
<keyword evidence="11" id="KW-1185">Reference proteome</keyword>
<accession>A0A4R1PZ01</accession>
<dbReference type="GO" id="GO:0017004">
    <property type="term" value="P:cytochrome complex assembly"/>
    <property type="evidence" value="ECO:0007669"/>
    <property type="project" value="UniProtKB-KW"/>
</dbReference>
<dbReference type="GO" id="GO:0020037">
    <property type="term" value="F:heme binding"/>
    <property type="evidence" value="ECO:0007669"/>
    <property type="project" value="InterPro"/>
</dbReference>
<evidence type="ECO:0000256" key="2">
    <source>
        <dbReference type="ARBA" id="ARBA00005840"/>
    </source>
</evidence>
<evidence type="ECO:0000313" key="10">
    <source>
        <dbReference type="EMBL" id="TCL37367.1"/>
    </source>
</evidence>
<feature type="transmembrane region" description="Helical" evidence="8">
    <location>
        <begin position="183"/>
        <end position="203"/>
    </location>
</feature>
<evidence type="ECO:0000313" key="11">
    <source>
        <dbReference type="Proteomes" id="UP000295063"/>
    </source>
</evidence>
<evidence type="ECO:0000256" key="3">
    <source>
        <dbReference type="ARBA" id="ARBA00016463"/>
    </source>
</evidence>
<comment type="caution">
    <text evidence="10">The sequence shown here is derived from an EMBL/GenBank/DDBJ whole genome shotgun (WGS) entry which is preliminary data.</text>
</comment>
<dbReference type="InterPro" id="IPR045062">
    <property type="entry name" value="Cyt_c_biogenesis_CcsA/CcmC"/>
</dbReference>
<reference evidence="10 11" key="1">
    <citation type="submission" date="2019-03" db="EMBL/GenBank/DDBJ databases">
        <title>Genomic Encyclopedia of Type Strains, Phase IV (KMG-IV): sequencing the most valuable type-strain genomes for metagenomic binning, comparative biology and taxonomic classification.</title>
        <authorList>
            <person name="Goeker M."/>
        </authorList>
    </citation>
    <scope>NUCLEOTIDE SEQUENCE [LARGE SCALE GENOMIC DNA]</scope>
    <source>
        <strain evidence="10 11">DSM 15969</strain>
    </source>
</reference>
<evidence type="ECO:0000256" key="8">
    <source>
        <dbReference type="SAM" id="Phobius"/>
    </source>
</evidence>
<keyword evidence="4 8" id="KW-0812">Transmembrane</keyword>
<evidence type="ECO:0000256" key="4">
    <source>
        <dbReference type="ARBA" id="ARBA00022692"/>
    </source>
</evidence>
<dbReference type="PRINTS" id="PR01386">
    <property type="entry name" value="CCMCBIOGNSIS"/>
</dbReference>
<dbReference type="GO" id="GO:0005886">
    <property type="term" value="C:plasma membrane"/>
    <property type="evidence" value="ECO:0007669"/>
    <property type="project" value="TreeGrafter"/>
</dbReference>
<dbReference type="AlphaFoldDB" id="A0A4R1PZ01"/>
<feature type="transmembrane region" description="Helical" evidence="8">
    <location>
        <begin position="9"/>
        <end position="26"/>
    </location>
</feature>
<evidence type="ECO:0000259" key="9">
    <source>
        <dbReference type="Pfam" id="PF01578"/>
    </source>
</evidence>
<comment type="similarity">
    <text evidence="2">Belongs to the CcmC/CycZ/HelC family.</text>
</comment>
<dbReference type="PANTHER" id="PTHR30071">
    <property type="entry name" value="HEME EXPORTER PROTEIN C"/>
    <property type="match status" value="1"/>
</dbReference>
<keyword evidence="5" id="KW-0201">Cytochrome c-type biogenesis</keyword>
<feature type="transmembrane region" description="Helical" evidence="8">
    <location>
        <begin position="38"/>
        <end position="61"/>
    </location>
</feature>
<evidence type="ECO:0000256" key="7">
    <source>
        <dbReference type="ARBA" id="ARBA00023136"/>
    </source>
</evidence>
<dbReference type="OrthoDB" id="9814290at2"/>
<organism evidence="10 11">
    <name type="scientific">Anaerospora hongkongensis</name>
    <dbReference type="NCBI Taxonomy" id="244830"/>
    <lineage>
        <taxon>Bacteria</taxon>
        <taxon>Bacillati</taxon>
        <taxon>Bacillota</taxon>
        <taxon>Negativicutes</taxon>
        <taxon>Selenomonadales</taxon>
        <taxon>Sporomusaceae</taxon>
        <taxon>Anaerospora</taxon>
    </lineage>
</organism>
<evidence type="ECO:0000256" key="6">
    <source>
        <dbReference type="ARBA" id="ARBA00022989"/>
    </source>
</evidence>
<feature type="domain" description="Cytochrome c assembly protein" evidence="9">
    <location>
        <begin position="9"/>
        <end position="159"/>
    </location>
</feature>
<evidence type="ECO:0000256" key="5">
    <source>
        <dbReference type="ARBA" id="ARBA00022748"/>
    </source>
</evidence>
<protein>
    <recommendedName>
        <fullName evidence="3">Heme exporter protein C</fullName>
    </recommendedName>
</protein>
<dbReference type="PANTHER" id="PTHR30071:SF1">
    <property type="entry name" value="CYTOCHROME B_B6 PROTEIN-RELATED"/>
    <property type="match status" value="1"/>
</dbReference>
<dbReference type="Pfam" id="PF01578">
    <property type="entry name" value="Cytochrom_C_asm"/>
    <property type="match status" value="1"/>
</dbReference>
<keyword evidence="7 8" id="KW-0472">Membrane</keyword>
<comment type="subcellular location">
    <subcellularLocation>
        <location evidence="1">Membrane</location>
        <topology evidence="1">Multi-pass membrane protein</topology>
    </subcellularLocation>
</comment>
<dbReference type="RefSeq" id="WP_132079839.1">
    <property type="nucleotide sequence ID" value="NZ_SLUI01000006.1"/>
</dbReference>
<evidence type="ECO:0000256" key="1">
    <source>
        <dbReference type="ARBA" id="ARBA00004141"/>
    </source>
</evidence>
<feature type="transmembrane region" description="Helical" evidence="8">
    <location>
        <begin position="81"/>
        <end position="101"/>
    </location>
</feature>
<sequence length="224" mass="25335">MERSNGSKWLIACWMAGVIYAVFYIVPPAEGLGNLVRIAFFHIPVAWVSVLAFLLSAVWALQYLRTRQMEYDRKSKAAVSLGFGFCILATVSGAIFAKLTWGAYWNWDPRQTTIFILLLLYGAYLALRSAIEEEEQKARIAAVYSLCSFVTVPFLVFIVPRYYFSLHPAPIINSAAKIDMDRMMLAVLLAALGACTAIFWQALNYQVDDRRRRKSAERGARREG</sequence>
<dbReference type="Proteomes" id="UP000295063">
    <property type="component" value="Unassembled WGS sequence"/>
</dbReference>
<dbReference type="InterPro" id="IPR003557">
    <property type="entry name" value="Cyt_c_biogenesis_CcmC"/>
</dbReference>
<name>A0A4R1PZ01_9FIRM</name>
<keyword evidence="6 8" id="KW-1133">Transmembrane helix</keyword>
<dbReference type="GO" id="GO:0015232">
    <property type="term" value="F:heme transmembrane transporter activity"/>
    <property type="evidence" value="ECO:0007669"/>
    <property type="project" value="InterPro"/>
</dbReference>
<gene>
    <name evidence="10" type="ORF">EV210_106236</name>
</gene>
<feature type="transmembrane region" description="Helical" evidence="8">
    <location>
        <begin position="143"/>
        <end position="163"/>
    </location>
</feature>